<reference evidence="1 2" key="1">
    <citation type="submission" date="2023-01" db="EMBL/GenBank/DDBJ databases">
        <authorList>
            <person name="Whitehead M."/>
        </authorList>
    </citation>
    <scope>NUCLEOTIDE SEQUENCE [LARGE SCALE GENOMIC DNA]</scope>
</reference>
<dbReference type="AlphaFoldDB" id="A0AAV0WDG9"/>
<comment type="caution">
    <text evidence="1">The sequence shown here is derived from an EMBL/GenBank/DDBJ whole genome shotgun (WGS) entry which is preliminary data.</text>
</comment>
<dbReference type="Proteomes" id="UP001160148">
    <property type="component" value="Unassembled WGS sequence"/>
</dbReference>
<name>A0AAV0WDG9_9HEMI</name>
<gene>
    <name evidence="1" type="ORF">MEUPH1_LOCUS10017</name>
</gene>
<keyword evidence="2" id="KW-1185">Reference proteome</keyword>
<protein>
    <submittedName>
        <fullName evidence="1">Uncharacterized protein</fullName>
    </submittedName>
</protein>
<accession>A0AAV0WDG9</accession>
<evidence type="ECO:0000313" key="2">
    <source>
        <dbReference type="Proteomes" id="UP001160148"/>
    </source>
</evidence>
<evidence type="ECO:0000313" key="1">
    <source>
        <dbReference type="EMBL" id="CAI6353959.1"/>
    </source>
</evidence>
<dbReference type="EMBL" id="CARXXK010000002">
    <property type="protein sequence ID" value="CAI6353959.1"/>
    <property type="molecule type" value="Genomic_DNA"/>
</dbReference>
<proteinExistence type="predicted"/>
<organism evidence="1 2">
    <name type="scientific">Macrosiphum euphorbiae</name>
    <name type="common">potato aphid</name>
    <dbReference type="NCBI Taxonomy" id="13131"/>
    <lineage>
        <taxon>Eukaryota</taxon>
        <taxon>Metazoa</taxon>
        <taxon>Ecdysozoa</taxon>
        <taxon>Arthropoda</taxon>
        <taxon>Hexapoda</taxon>
        <taxon>Insecta</taxon>
        <taxon>Pterygota</taxon>
        <taxon>Neoptera</taxon>
        <taxon>Paraneoptera</taxon>
        <taxon>Hemiptera</taxon>
        <taxon>Sternorrhyncha</taxon>
        <taxon>Aphidomorpha</taxon>
        <taxon>Aphidoidea</taxon>
        <taxon>Aphididae</taxon>
        <taxon>Macrosiphini</taxon>
        <taxon>Macrosiphum</taxon>
    </lineage>
</organism>
<sequence>MRNILSTVLIKNELKNDPKLKISKIRLETLSQGIVQLFSSEIKSTYFIGYSREGSKMNKGKLYNKYCNKRQEIKKNSPIIVTSTKNHQHDFSPNVMSDGNFFLLMYIEFN</sequence>